<evidence type="ECO:0000256" key="2">
    <source>
        <dbReference type="SAM" id="Phobius"/>
    </source>
</evidence>
<dbReference type="Proteomes" id="UP001190700">
    <property type="component" value="Unassembled WGS sequence"/>
</dbReference>
<feature type="compositionally biased region" description="Basic residues" evidence="1">
    <location>
        <begin position="654"/>
        <end position="669"/>
    </location>
</feature>
<sequence length="783" mass="85664">MSGRIPLLSAGRANESYDAVHDAQSDNKIEEGSQALNIAFEDVSTDRRQLRVARVSVWNGALFSVLLVAGILLLGGSLTPEGTEKTTAISADKLSAIQSDGETSVSVKSVAGYRDDPDIVVKSENVYTQLGALLTKHKDAIVSKKDSCLNSTKFGACLDVAEFAKIAEKELNESCWFSDAVSYHDEAKSAGGYTLFSAVRTEVHEEGAKPVYEGLQWTYLVAADGRLAHSWYTPDYPVQKFARLLENGNLNYMAFGGDPFAAYPDYGKYIIERSWEGHVEKKCQIGYSQISQDGVITGIMGHHDFVKTKKGTYIALMWRLETVEFCLNDLGLDPKGLGGQMTSRSKIPGCLNDGIQEFKFKEGSDDECEVVWEWWMSDHMIQDIKEDSPTYGVVKEHPELIDGNAMEWPQIDKFANAQIAHLNSMDYNEELDQVLMQSYDRGEVYIIDHSTTTKEAASHKGGKHGMGGDILYRVGNPRNYRRSEYQGEKDRVGYMYYMAHSAAWIAPGLPGAGDVLLFQNGNFMPGKIMPFGQPYASVTQIKTAFNPSLPSPPASSPPAATPPATFSISSPPLTASPQPSASSTTAASSHPAASPPTTTASPPAVPPVKNSTGAPEQLHSGFPWRRLLADSDYDYDYHGDYDYDSDKMKAKAEKKKRKAERKAERKAKKEKGQEGEEKHEEGGQQKHADNTPSAPKMQVDDKSPSQTCDMCITGGAFPEGNTKLGKPGRYNYDAIVDTDLTFGGQKIWQWNGIYQPHSGRFGGAQRLKNGSPPCPCASGAGPP</sequence>
<comment type="caution">
    <text evidence="3">The sequence shown here is derived from an EMBL/GenBank/DDBJ whole genome shotgun (WGS) entry which is preliminary data.</text>
</comment>
<keyword evidence="2" id="KW-0812">Transmembrane</keyword>
<keyword evidence="4" id="KW-1185">Reference proteome</keyword>
<protein>
    <submittedName>
        <fullName evidence="3">Uncharacterized protein</fullName>
    </submittedName>
</protein>
<keyword evidence="2" id="KW-1133">Transmembrane helix</keyword>
<feature type="compositionally biased region" description="Pro residues" evidence="1">
    <location>
        <begin position="549"/>
        <end position="561"/>
    </location>
</feature>
<organism evidence="3 4">
    <name type="scientific">Cymbomonas tetramitiformis</name>
    <dbReference type="NCBI Taxonomy" id="36881"/>
    <lineage>
        <taxon>Eukaryota</taxon>
        <taxon>Viridiplantae</taxon>
        <taxon>Chlorophyta</taxon>
        <taxon>Pyramimonadophyceae</taxon>
        <taxon>Pyramimonadales</taxon>
        <taxon>Pyramimonadaceae</taxon>
        <taxon>Cymbomonas</taxon>
    </lineage>
</organism>
<evidence type="ECO:0000256" key="1">
    <source>
        <dbReference type="SAM" id="MobiDB-lite"/>
    </source>
</evidence>
<feature type="transmembrane region" description="Helical" evidence="2">
    <location>
        <begin position="57"/>
        <end position="78"/>
    </location>
</feature>
<evidence type="ECO:0000313" key="3">
    <source>
        <dbReference type="EMBL" id="KAK3259279.1"/>
    </source>
</evidence>
<keyword evidence="2" id="KW-0472">Membrane</keyword>
<name>A0AAE0KSY7_9CHLO</name>
<feature type="region of interest" description="Disordered" evidence="1">
    <location>
        <begin position="547"/>
        <end position="619"/>
    </location>
</feature>
<reference evidence="3 4" key="1">
    <citation type="journal article" date="2015" name="Genome Biol. Evol.">
        <title>Comparative Genomics of a Bacterivorous Green Alga Reveals Evolutionary Causalities and Consequences of Phago-Mixotrophic Mode of Nutrition.</title>
        <authorList>
            <person name="Burns J.A."/>
            <person name="Paasch A."/>
            <person name="Narechania A."/>
            <person name="Kim E."/>
        </authorList>
    </citation>
    <scope>NUCLEOTIDE SEQUENCE [LARGE SCALE GENOMIC DNA]</scope>
    <source>
        <strain evidence="3 4">PLY_AMNH</strain>
    </source>
</reference>
<evidence type="ECO:0000313" key="4">
    <source>
        <dbReference type="Proteomes" id="UP001190700"/>
    </source>
</evidence>
<feature type="compositionally biased region" description="Basic and acidic residues" evidence="1">
    <location>
        <begin position="670"/>
        <end position="689"/>
    </location>
</feature>
<accession>A0AAE0KSY7</accession>
<feature type="compositionally biased region" description="Low complexity" evidence="1">
    <location>
        <begin position="562"/>
        <end position="602"/>
    </location>
</feature>
<dbReference type="EMBL" id="LGRX02018885">
    <property type="protein sequence ID" value="KAK3259279.1"/>
    <property type="molecule type" value="Genomic_DNA"/>
</dbReference>
<proteinExistence type="predicted"/>
<feature type="region of interest" description="Disordered" evidence="1">
    <location>
        <begin position="763"/>
        <end position="783"/>
    </location>
</feature>
<gene>
    <name evidence="3" type="ORF">CYMTET_31716</name>
</gene>
<dbReference type="AlphaFoldDB" id="A0AAE0KSY7"/>
<feature type="region of interest" description="Disordered" evidence="1">
    <location>
        <begin position="654"/>
        <end position="705"/>
    </location>
</feature>